<dbReference type="RefSeq" id="WP_149892624.1">
    <property type="nucleotide sequence ID" value="NZ_JBHUFA010000004.1"/>
</dbReference>
<reference evidence="3" key="1">
    <citation type="journal article" date="2019" name="Int. J. Syst. Evol. Microbiol.">
        <title>The Global Catalogue of Microorganisms (GCM) 10K type strain sequencing project: providing services to taxonomists for standard genome sequencing and annotation.</title>
        <authorList>
            <consortium name="The Broad Institute Genomics Platform"/>
            <consortium name="The Broad Institute Genome Sequencing Center for Infectious Disease"/>
            <person name="Wu L."/>
            <person name="Ma J."/>
        </authorList>
    </citation>
    <scope>NUCLEOTIDE SEQUENCE [LARGE SCALE GENOMIC DNA]</scope>
    <source>
        <strain evidence="3">JCM 3369</strain>
    </source>
</reference>
<evidence type="ECO:0000313" key="2">
    <source>
        <dbReference type="EMBL" id="MFD1696513.1"/>
    </source>
</evidence>
<dbReference type="Pfam" id="PF13770">
    <property type="entry name" value="DUF4169"/>
    <property type="match status" value="1"/>
</dbReference>
<feature type="region of interest" description="Disordered" evidence="1">
    <location>
        <begin position="1"/>
        <end position="84"/>
    </location>
</feature>
<accession>A0ABW4JZF0</accession>
<keyword evidence="3" id="KW-1185">Reference proteome</keyword>
<organism evidence="2 3">
    <name type="scientific">Roseibium aestuarii</name>
    <dbReference type="NCBI Taxonomy" id="2600299"/>
    <lineage>
        <taxon>Bacteria</taxon>
        <taxon>Pseudomonadati</taxon>
        <taxon>Pseudomonadota</taxon>
        <taxon>Alphaproteobacteria</taxon>
        <taxon>Hyphomicrobiales</taxon>
        <taxon>Stappiaceae</taxon>
        <taxon>Roseibium</taxon>
    </lineage>
</organism>
<evidence type="ECO:0000313" key="3">
    <source>
        <dbReference type="Proteomes" id="UP001597327"/>
    </source>
</evidence>
<proteinExistence type="predicted"/>
<comment type="caution">
    <text evidence="2">The sequence shown here is derived from an EMBL/GenBank/DDBJ whole genome shotgun (WGS) entry which is preliminary data.</text>
</comment>
<dbReference type="Proteomes" id="UP001597327">
    <property type="component" value="Unassembled WGS sequence"/>
</dbReference>
<dbReference type="EMBL" id="JBHUFA010000004">
    <property type="protein sequence ID" value="MFD1696513.1"/>
    <property type="molecule type" value="Genomic_DNA"/>
</dbReference>
<protein>
    <submittedName>
        <fullName evidence="2">DUF4169 family protein</fullName>
    </submittedName>
</protein>
<gene>
    <name evidence="2" type="ORF">ACFSC7_13375</name>
</gene>
<sequence>MSADVINLRQARKRKQRAERDRQAEDNRIAFGRTKTEKSLTRATRELEISRIDAHKRESTDGQPSREDADLAESPSGSPSGATD</sequence>
<name>A0ABW4JZF0_9HYPH</name>
<evidence type="ECO:0000256" key="1">
    <source>
        <dbReference type="SAM" id="MobiDB-lite"/>
    </source>
</evidence>
<dbReference type="InterPro" id="IPR025227">
    <property type="entry name" value="DUF4169"/>
</dbReference>
<feature type="compositionally biased region" description="Polar residues" evidence="1">
    <location>
        <begin position="75"/>
        <end position="84"/>
    </location>
</feature>
<feature type="compositionally biased region" description="Basic and acidic residues" evidence="1">
    <location>
        <begin position="18"/>
        <end position="69"/>
    </location>
</feature>